<organism evidence="3 5">
    <name type="scientific">Methylacidiphilum kamchatkense Kam1</name>
    <dbReference type="NCBI Taxonomy" id="1202785"/>
    <lineage>
        <taxon>Bacteria</taxon>
        <taxon>Pseudomonadati</taxon>
        <taxon>Verrucomicrobiota</taxon>
        <taxon>Methylacidiphilae</taxon>
        <taxon>Methylacidiphilales</taxon>
        <taxon>Methylacidiphilaceae</taxon>
        <taxon>Methylacidiphilum (ex Ratnadevi et al. 2023)</taxon>
    </lineage>
</organism>
<sequence length="190" mass="21439">MENGKSIIDMLLVPTPLIREIFFNRIYEFRSTKPNPRIFDCGANIGMATFFFKSLYPEASIEAFEADPELACILKRNISENYLANVQVNDCALGNKNGVGEFYPNNNPVLGKMGKPSVGSKPSIPISIRRLSEWIGEGVDFLKLDVEGAEWEIVKDLYESNVLWKIKEAVVEYHGNTDGEESRFGEFLSF</sequence>
<name>A0A0C1RM80_9BACT</name>
<evidence type="ECO:0000259" key="1">
    <source>
        <dbReference type="Pfam" id="PF05050"/>
    </source>
</evidence>
<accession>A0A0C1RM80</accession>
<evidence type="ECO:0000313" key="5">
    <source>
        <dbReference type="Proteomes" id="UP000315925"/>
    </source>
</evidence>
<dbReference type="NCBIfam" id="TIGR01444">
    <property type="entry name" value="fkbM_fam"/>
    <property type="match status" value="1"/>
</dbReference>
<dbReference type="Proteomes" id="UP000315925">
    <property type="component" value="Chromosome"/>
</dbReference>
<dbReference type="SUPFAM" id="SSF53335">
    <property type="entry name" value="S-adenosyl-L-methionine-dependent methyltransferases"/>
    <property type="match status" value="1"/>
</dbReference>
<gene>
    <name evidence="2" type="ORF">A946_03905</name>
    <name evidence="3" type="ORF">kam1_1701</name>
</gene>
<evidence type="ECO:0000313" key="2">
    <source>
        <dbReference type="EMBL" id="KIE59157.1"/>
    </source>
</evidence>
<feature type="domain" description="Methyltransferase FkbM" evidence="1">
    <location>
        <begin position="40"/>
        <end position="189"/>
    </location>
</feature>
<dbReference type="PANTHER" id="PTHR34203">
    <property type="entry name" value="METHYLTRANSFERASE, FKBM FAMILY PROTEIN"/>
    <property type="match status" value="1"/>
</dbReference>
<keyword evidence="3" id="KW-0489">Methyltransferase</keyword>
<dbReference type="EMBL" id="JQNX01000002">
    <property type="protein sequence ID" value="KIE59157.1"/>
    <property type="molecule type" value="Genomic_DNA"/>
</dbReference>
<dbReference type="OrthoDB" id="5329963at2"/>
<dbReference type="AlphaFoldDB" id="A0A0C1RM80"/>
<dbReference type="EMBL" id="CP037899">
    <property type="protein sequence ID" value="QDQ42916.1"/>
    <property type="molecule type" value="Genomic_DNA"/>
</dbReference>
<dbReference type="STRING" id="1202785.A946_03905"/>
<dbReference type="InterPro" id="IPR052514">
    <property type="entry name" value="SAM-dependent_MTase"/>
</dbReference>
<evidence type="ECO:0000313" key="3">
    <source>
        <dbReference type="EMBL" id="QDQ42916.1"/>
    </source>
</evidence>
<keyword evidence="3" id="KW-0808">Transferase</keyword>
<dbReference type="PANTHER" id="PTHR34203:SF15">
    <property type="entry name" value="SLL1173 PROTEIN"/>
    <property type="match status" value="1"/>
</dbReference>
<dbReference type="KEGG" id="mkc:kam1_1701"/>
<proteinExistence type="predicted"/>
<dbReference type="InterPro" id="IPR029063">
    <property type="entry name" value="SAM-dependent_MTases_sf"/>
</dbReference>
<keyword evidence="4" id="KW-1185">Reference proteome</keyword>
<protein>
    <submittedName>
        <fullName evidence="3">FkbM family methyltransferase</fullName>
    </submittedName>
</protein>
<reference evidence="2 4" key="1">
    <citation type="submission" date="2014-08" db="EMBL/GenBank/DDBJ databases">
        <title>Methylacidiphilum kamchatkense strain Kam1 draft genome sequence.</title>
        <authorList>
            <person name="Birkeland N.-K."/>
            <person name="Erikstad H.A."/>
        </authorList>
    </citation>
    <scope>NUCLEOTIDE SEQUENCE [LARGE SCALE GENOMIC DNA]</scope>
    <source>
        <strain evidence="2 4">Kam1</strain>
    </source>
</reference>
<dbReference type="Pfam" id="PF05050">
    <property type="entry name" value="Methyltransf_21"/>
    <property type="match status" value="1"/>
</dbReference>
<dbReference type="GO" id="GO:0032259">
    <property type="term" value="P:methylation"/>
    <property type="evidence" value="ECO:0007669"/>
    <property type="project" value="UniProtKB-KW"/>
</dbReference>
<dbReference type="Proteomes" id="UP000031594">
    <property type="component" value="Unassembled WGS sequence"/>
</dbReference>
<dbReference type="RefSeq" id="WP_039721040.1">
    <property type="nucleotide sequence ID" value="NZ_CP037899.1"/>
</dbReference>
<evidence type="ECO:0000313" key="4">
    <source>
        <dbReference type="Proteomes" id="UP000031594"/>
    </source>
</evidence>
<dbReference type="GO" id="GO:0008168">
    <property type="term" value="F:methyltransferase activity"/>
    <property type="evidence" value="ECO:0007669"/>
    <property type="project" value="UniProtKB-KW"/>
</dbReference>
<reference evidence="3" key="2">
    <citation type="journal article" date="2019" name="BMC Genomics">
        <title>Complete genome sequence analysis of the thermoacidophilic verrucomicrobial methanotroph 'Candidatus Methylacidiphilum kamchatkense' strain Kam1 and comparison with its closest relatives.</title>
        <authorList>
            <person name="Kruse T."/>
            <person name="Ratnadevi C.M."/>
            <person name="Erikstad H.A."/>
            <person name="Birkeland N.K."/>
        </authorList>
    </citation>
    <scope>NUCLEOTIDE SEQUENCE</scope>
    <source>
        <strain evidence="3">Kam1</strain>
    </source>
</reference>
<dbReference type="InterPro" id="IPR006342">
    <property type="entry name" value="FkbM_mtfrase"/>
</dbReference>
<reference evidence="5" key="3">
    <citation type="submission" date="2019-03" db="EMBL/GenBank/DDBJ databases">
        <title>Complete genome of Methylacidiphilum kamchatkense Kam1.</title>
        <authorList>
            <person name="Kruse T."/>
            <person name="Murarilal Ratnadevi C."/>
            <person name="Erikstad H.-A."/>
            <person name="Birkeland N.-K."/>
        </authorList>
    </citation>
    <scope>NUCLEOTIDE SEQUENCE [LARGE SCALE GENOMIC DNA]</scope>
    <source>
        <strain evidence="5">kam1</strain>
    </source>
</reference>
<dbReference type="Gene3D" id="3.40.50.150">
    <property type="entry name" value="Vaccinia Virus protein VP39"/>
    <property type="match status" value="1"/>
</dbReference>